<evidence type="ECO:0000313" key="1">
    <source>
        <dbReference type="EMBL" id="QYZ70868.1"/>
    </source>
</evidence>
<name>A0A8G0ZY20_9RHOB</name>
<reference evidence="1" key="1">
    <citation type="submission" date="2021-02" db="EMBL/GenBank/DDBJ databases">
        <title>Rhodobacter shimadae sp. nov., an aerobic anoxygenic phototrophic bacterium isolated from a hot spring.</title>
        <authorList>
            <person name="Muramatsu S."/>
            <person name="Haruta S."/>
            <person name="Hirose S."/>
            <person name="Hanada S."/>
        </authorList>
    </citation>
    <scope>NUCLEOTIDE SEQUENCE</scope>
    <source>
        <strain evidence="1">N10</strain>
    </source>
</reference>
<dbReference type="Proteomes" id="UP000826300">
    <property type="component" value="Chromosome"/>
</dbReference>
<accession>A0A8G0ZY20</accession>
<dbReference type="RefSeq" id="WP_220663085.1">
    <property type="nucleotide sequence ID" value="NZ_CP069370.1"/>
</dbReference>
<dbReference type="AlphaFoldDB" id="A0A8G0ZY20"/>
<keyword evidence="2" id="KW-1185">Reference proteome</keyword>
<dbReference type="KEGG" id="nsm:JO391_04970"/>
<gene>
    <name evidence="1" type="ORF">JO391_04970</name>
</gene>
<organism evidence="1 2">
    <name type="scientific">Neotabrizicola shimadae</name>
    <dbReference type="NCBI Taxonomy" id="2807096"/>
    <lineage>
        <taxon>Bacteria</taxon>
        <taxon>Pseudomonadati</taxon>
        <taxon>Pseudomonadota</taxon>
        <taxon>Alphaproteobacteria</taxon>
        <taxon>Rhodobacterales</taxon>
        <taxon>Paracoccaceae</taxon>
        <taxon>Neotabrizicola</taxon>
    </lineage>
</organism>
<dbReference type="InterPro" id="IPR002654">
    <property type="entry name" value="Glyco_trans_25"/>
</dbReference>
<dbReference type="EMBL" id="CP069370">
    <property type="protein sequence ID" value="QYZ70868.1"/>
    <property type="molecule type" value="Genomic_DNA"/>
</dbReference>
<sequence length="256" mass="26879">MRTGQGAVAAGMNEQAGAALVAALGPGVVINLAERADRRAEMAGELARLGLAVDGPAVRLFAAVRPAEAGGFPTIGTRGCFLSHLGVLRLAREAGWDRVMILEDDLDFVPDIAGRLPAVLSALEGQDWSLFYGGYGEVPAGERAGAGLVRLDPAAGVRCTHFMAVRGPAIGELVGYLEAMLARPAGSPEGGPMHVDGAYSWYRAAHPHRLTLAAVPPLGVQRPSPTDILGRPWFDRVGLLAPVVRLARGVKRRMRG</sequence>
<evidence type="ECO:0000313" key="2">
    <source>
        <dbReference type="Proteomes" id="UP000826300"/>
    </source>
</evidence>
<proteinExistence type="predicted"/>
<protein>
    <submittedName>
        <fullName evidence="1">Glycosyltransferase family 25 protein</fullName>
    </submittedName>
</protein>
<dbReference type="CDD" id="cd06532">
    <property type="entry name" value="Glyco_transf_25"/>
    <property type="match status" value="1"/>
</dbReference>